<comment type="caution">
    <text evidence="1">The sequence shown here is derived from an EMBL/GenBank/DDBJ whole genome shotgun (WGS) entry which is preliminary data.</text>
</comment>
<reference evidence="1 2" key="1">
    <citation type="journal article" date="2022" name="New Phytol.">
        <title>Ecological generalism drives hyperdiversity of secondary metabolite gene clusters in xylarialean endophytes.</title>
        <authorList>
            <person name="Franco M.E.E."/>
            <person name="Wisecaver J.H."/>
            <person name="Arnold A.E."/>
            <person name="Ju Y.M."/>
            <person name="Slot J.C."/>
            <person name="Ahrendt S."/>
            <person name="Moore L.P."/>
            <person name="Eastman K.E."/>
            <person name="Scott K."/>
            <person name="Konkel Z."/>
            <person name="Mondo S.J."/>
            <person name="Kuo A."/>
            <person name="Hayes R.D."/>
            <person name="Haridas S."/>
            <person name="Andreopoulos B."/>
            <person name="Riley R."/>
            <person name="LaButti K."/>
            <person name="Pangilinan J."/>
            <person name="Lipzen A."/>
            <person name="Amirebrahimi M."/>
            <person name="Yan J."/>
            <person name="Adam C."/>
            <person name="Keymanesh K."/>
            <person name="Ng V."/>
            <person name="Louie K."/>
            <person name="Northen T."/>
            <person name="Drula E."/>
            <person name="Henrissat B."/>
            <person name="Hsieh H.M."/>
            <person name="Youens-Clark K."/>
            <person name="Lutzoni F."/>
            <person name="Miadlikowska J."/>
            <person name="Eastwood D.C."/>
            <person name="Hamelin R.C."/>
            <person name="Grigoriev I.V."/>
            <person name="U'Ren J.M."/>
        </authorList>
    </citation>
    <scope>NUCLEOTIDE SEQUENCE [LARGE SCALE GENOMIC DNA]</scope>
    <source>
        <strain evidence="1 2">ER1909</strain>
    </source>
</reference>
<protein>
    <submittedName>
        <fullName evidence="1">Acyl transferase/acyl hydrolase/lysophospholipase</fullName>
    </submittedName>
</protein>
<sequence length="533" mass="61200">MSFFQFEAIKRAIRAQLYIIRSISSEVYDKRVENTLRSTDFFLEEWITNVTEHDPNKPQLRRRIFETIKGSRSFEAIKDLFNKIEEYLEEAGNNLAPLMHLNEANDSHALYFSVLKDTEPIYITLQDAIKRLPEIELSPNHHHVAQAADQIHPVTPLVAALTFDGGGIRGYSSLRILSRLMEMVAEENAKQDKLFLGTAKDEIKFISKPCDYFHHMVGTSTGGLIAVMLGRLRMPIQRCLDYYKIIGEAIFGNSAWFSWSLHSHEKLHTAIQKVVFEATGDGDSPMHPEQPDIKDVKTAVLSFGKANSVDEDDRVYWFRNYTIPVTRIGDRLDGPKPCPIWKACRATTAAPHYFDEIKIDGRLFMDAAIEYNNPSRITWDELLLPPTSFVSIGTGKSIRRTPFNSGKGYLESIRLIRYSFSRLTDTEKVHDTMTLLTKAKEPVTSYFRFNVQEGLEKVRLNEWKKPNRWRSGTIGELEEKTTGYLNNQMVLEDMRKCAVILVWLHRQKMDIHSIVDEAVKRRNGHLGEDKVAV</sequence>
<name>A0ACC0CMS8_9PEZI</name>
<proteinExistence type="predicted"/>
<evidence type="ECO:0000313" key="1">
    <source>
        <dbReference type="EMBL" id="KAI6081605.1"/>
    </source>
</evidence>
<keyword evidence="1" id="KW-0378">Hydrolase</keyword>
<dbReference type="EMBL" id="MU394391">
    <property type="protein sequence ID" value="KAI6081605.1"/>
    <property type="molecule type" value="Genomic_DNA"/>
</dbReference>
<accession>A0ACC0CMS8</accession>
<organism evidence="1 2">
    <name type="scientific">Hypoxylon rubiginosum</name>
    <dbReference type="NCBI Taxonomy" id="110542"/>
    <lineage>
        <taxon>Eukaryota</taxon>
        <taxon>Fungi</taxon>
        <taxon>Dikarya</taxon>
        <taxon>Ascomycota</taxon>
        <taxon>Pezizomycotina</taxon>
        <taxon>Sordariomycetes</taxon>
        <taxon>Xylariomycetidae</taxon>
        <taxon>Xylariales</taxon>
        <taxon>Hypoxylaceae</taxon>
        <taxon>Hypoxylon</taxon>
    </lineage>
</organism>
<keyword evidence="1" id="KW-0808">Transferase</keyword>
<keyword evidence="2" id="KW-1185">Reference proteome</keyword>
<evidence type="ECO:0000313" key="2">
    <source>
        <dbReference type="Proteomes" id="UP001497680"/>
    </source>
</evidence>
<gene>
    <name evidence="1" type="ORF">F4821DRAFT_248967</name>
</gene>
<dbReference type="Proteomes" id="UP001497680">
    <property type="component" value="Unassembled WGS sequence"/>
</dbReference>